<keyword evidence="1" id="KW-0472">Membrane</keyword>
<accession>A0A380PXE0</accession>
<sequence length="163" mass="18256">MKCLNCDTEALKESGLCLTCEELEAQKINGILYLPALGLIVTLILTPFSIFTLASMMLSHFENTGIVTYYGIFAFLCILIYFAMAVIAALAFFRRKKITKKLMITYYIVNFITTAGMTVLPAALFNLSLDSNDIRTISSAIVGIFAWIPYFILSKRIPVVFHK</sequence>
<protein>
    <submittedName>
        <fullName evidence="2">Protein of uncharacterized function (DUF2569)</fullName>
    </submittedName>
</protein>
<name>A0A380PXE0_YERFR</name>
<keyword evidence="1" id="KW-1133">Transmembrane helix</keyword>
<proteinExistence type="predicted"/>
<dbReference type="Proteomes" id="UP000254835">
    <property type="component" value="Unassembled WGS sequence"/>
</dbReference>
<keyword evidence="1" id="KW-0812">Transmembrane</keyword>
<feature type="transmembrane region" description="Helical" evidence="1">
    <location>
        <begin position="136"/>
        <end position="153"/>
    </location>
</feature>
<dbReference type="Pfam" id="PF10754">
    <property type="entry name" value="DUF2569"/>
    <property type="match status" value="1"/>
</dbReference>
<dbReference type="InterPro" id="IPR019690">
    <property type="entry name" value="DUF2569"/>
</dbReference>
<evidence type="ECO:0000313" key="2">
    <source>
        <dbReference type="EMBL" id="SUP78250.1"/>
    </source>
</evidence>
<feature type="transmembrane region" description="Helical" evidence="1">
    <location>
        <begin position="104"/>
        <end position="124"/>
    </location>
</feature>
<feature type="transmembrane region" description="Helical" evidence="1">
    <location>
        <begin position="31"/>
        <end position="54"/>
    </location>
</feature>
<evidence type="ECO:0000313" key="3">
    <source>
        <dbReference type="Proteomes" id="UP000254835"/>
    </source>
</evidence>
<dbReference type="AlphaFoldDB" id="A0A380PXE0"/>
<reference evidence="2 3" key="1">
    <citation type="submission" date="2018-06" db="EMBL/GenBank/DDBJ databases">
        <authorList>
            <consortium name="Pathogen Informatics"/>
            <person name="Doyle S."/>
        </authorList>
    </citation>
    <scope>NUCLEOTIDE SEQUENCE [LARGE SCALE GENOMIC DNA]</scope>
    <source>
        <strain evidence="2 3">NCTC11470</strain>
    </source>
</reference>
<evidence type="ECO:0000256" key="1">
    <source>
        <dbReference type="SAM" id="Phobius"/>
    </source>
</evidence>
<organism evidence="2 3">
    <name type="scientific">Yersinia frederiksenii</name>
    <dbReference type="NCBI Taxonomy" id="29484"/>
    <lineage>
        <taxon>Bacteria</taxon>
        <taxon>Pseudomonadati</taxon>
        <taxon>Pseudomonadota</taxon>
        <taxon>Gammaproteobacteria</taxon>
        <taxon>Enterobacterales</taxon>
        <taxon>Yersiniaceae</taxon>
        <taxon>Yersinia</taxon>
    </lineage>
</organism>
<feature type="transmembrane region" description="Helical" evidence="1">
    <location>
        <begin position="66"/>
        <end position="92"/>
    </location>
</feature>
<dbReference type="EMBL" id="UHJA01000001">
    <property type="protein sequence ID" value="SUP78250.1"/>
    <property type="molecule type" value="Genomic_DNA"/>
</dbReference>
<gene>
    <name evidence="2" type="ORF">NCTC11470_03364</name>
</gene>
<dbReference type="OrthoDB" id="9155572at2"/>